<sequence>MFVVETDASQWGIGAVLQQENRPIAFISRAFGPRNQGLSMHEKKIPKSGDKDTILVVVCRFTKYSHVISLKHPISASVVAKAFIDNVFRLHGALYGYSPPFLPLISEGIPAVEEVGKFLQERQWPSGRLALRQKLKLSARFYGPFQVLSRVGAVAYKLRLPAACSIHPVFHVSMLKKKLGGEGISPVIDLPATQEAEMLITREKILATRKITSRQETVLQGLVKWLNLSVEDATWEDKDLILVNFQNFYILGDKNVLMEEVLSHTEGGDIRGRIT</sequence>
<evidence type="ECO:0000313" key="1">
    <source>
        <dbReference type="EMBL" id="KAG8661120.1"/>
    </source>
</evidence>
<name>A0ACB7I8P5_MANES</name>
<comment type="caution">
    <text evidence="1">The sequence shown here is derived from an EMBL/GenBank/DDBJ whole genome shotgun (WGS) entry which is preliminary data.</text>
</comment>
<protein>
    <submittedName>
        <fullName evidence="1">Uncharacterized protein</fullName>
    </submittedName>
</protein>
<proteinExistence type="predicted"/>
<gene>
    <name evidence="1" type="ORF">MANES_02G212292v8</name>
</gene>
<accession>A0ACB7I8P5</accession>
<evidence type="ECO:0000313" key="2">
    <source>
        <dbReference type="Proteomes" id="UP000091857"/>
    </source>
</evidence>
<dbReference type="Proteomes" id="UP000091857">
    <property type="component" value="Chromosome 2"/>
</dbReference>
<dbReference type="EMBL" id="CM004388">
    <property type="protein sequence ID" value="KAG8661120.1"/>
    <property type="molecule type" value="Genomic_DNA"/>
</dbReference>
<reference evidence="2" key="1">
    <citation type="journal article" date="2016" name="Nat. Biotechnol.">
        <title>Sequencing wild and cultivated cassava and related species reveals extensive interspecific hybridization and genetic diversity.</title>
        <authorList>
            <person name="Bredeson J.V."/>
            <person name="Lyons J.B."/>
            <person name="Prochnik S.E."/>
            <person name="Wu G.A."/>
            <person name="Ha C.M."/>
            <person name="Edsinger-Gonzales E."/>
            <person name="Grimwood J."/>
            <person name="Schmutz J."/>
            <person name="Rabbi I.Y."/>
            <person name="Egesi C."/>
            <person name="Nauluvula P."/>
            <person name="Lebot V."/>
            <person name="Ndunguru J."/>
            <person name="Mkamilo G."/>
            <person name="Bart R.S."/>
            <person name="Setter T.L."/>
            <person name="Gleadow R.M."/>
            <person name="Kulakow P."/>
            <person name="Ferguson M.E."/>
            <person name="Rounsley S."/>
            <person name="Rokhsar D.S."/>
        </authorList>
    </citation>
    <scope>NUCLEOTIDE SEQUENCE [LARGE SCALE GENOMIC DNA]</scope>
    <source>
        <strain evidence="2">cv. AM560-2</strain>
    </source>
</reference>
<keyword evidence="2" id="KW-1185">Reference proteome</keyword>
<organism evidence="1 2">
    <name type="scientific">Manihot esculenta</name>
    <name type="common">Cassava</name>
    <name type="synonym">Jatropha manihot</name>
    <dbReference type="NCBI Taxonomy" id="3983"/>
    <lineage>
        <taxon>Eukaryota</taxon>
        <taxon>Viridiplantae</taxon>
        <taxon>Streptophyta</taxon>
        <taxon>Embryophyta</taxon>
        <taxon>Tracheophyta</taxon>
        <taxon>Spermatophyta</taxon>
        <taxon>Magnoliopsida</taxon>
        <taxon>eudicotyledons</taxon>
        <taxon>Gunneridae</taxon>
        <taxon>Pentapetalae</taxon>
        <taxon>rosids</taxon>
        <taxon>fabids</taxon>
        <taxon>Malpighiales</taxon>
        <taxon>Euphorbiaceae</taxon>
        <taxon>Crotonoideae</taxon>
        <taxon>Manihoteae</taxon>
        <taxon>Manihot</taxon>
    </lineage>
</organism>